<dbReference type="EMBL" id="BT086872">
    <property type="protein sequence ID" value="ACR37225.1"/>
    <property type="molecule type" value="mRNA"/>
</dbReference>
<evidence type="ECO:0000313" key="1">
    <source>
        <dbReference type="EMBL" id="ACR37225.1"/>
    </source>
</evidence>
<organism evidence="1">
    <name type="scientific">Zea mays</name>
    <name type="common">Maize</name>
    <dbReference type="NCBI Taxonomy" id="4577"/>
    <lineage>
        <taxon>Eukaryota</taxon>
        <taxon>Viridiplantae</taxon>
        <taxon>Streptophyta</taxon>
        <taxon>Embryophyta</taxon>
        <taxon>Tracheophyta</taxon>
        <taxon>Spermatophyta</taxon>
        <taxon>Magnoliopsida</taxon>
        <taxon>Liliopsida</taxon>
        <taxon>Poales</taxon>
        <taxon>Poaceae</taxon>
        <taxon>PACMAD clade</taxon>
        <taxon>Panicoideae</taxon>
        <taxon>Andropogonodae</taxon>
        <taxon>Andropogoneae</taxon>
        <taxon>Tripsacinae</taxon>
        <taxon>Zea</taxon>
    </lineage>
</organism>
<protein>
    <submittedName>
        <fullName evidence="1">Uncharacterized protein</fullName>
    </submittedName>
</protein>
<name>C4J7S5_MAIZE</name>
<sequence>MSSSLPPSSFWPRCYPRRRSCWG</sequence>
<proteinExistence type="evidence at transcript level"/>
<dbReference type="AlphaFoldDB" id="C4J7S5"/>
<reference evidence="1" key="1">
    <citation type="journal article" date="2009" name="PLoS Genet.">
        <title>Sequencing, mapping, and analysis of 27,455 maize full-length cDNAs.</title>
        <authorList>
            <person name="Soderlund C."/>
            <person name="Descour A."/>
            <person name="Kudrna D."/>
            <person name="Bomhoff M."/>
            <person name="Boyd L."/>
            <person name="Currie J."/>
            <person name="Angelova A."/>
            <person name="Collura K."/>
            <person name="Wissotski M."/>
            <person name="Ashley E."/>
            <person name="Morrow D."/>
            <person name="Fernandes J."/>
            <person name="Walbot V."/>
            <person name="Yu Y."/>
        </authorList>
    </citation>
    <scope>NUCLEOTIDE SEQUENCE</scope>
    <source>
        <strain evidence="1">B73</strain>
    </source>
</reference>
<accession>C4J7S5</accession>